<evidence type="ECO:0000313" key="4">
    <source>
        <dbReference type="Proteomes" id="UP000197054"/>
    </source>
</evidence>
<evidence type="ECO:0000259" key="2">
    <source>
        <dbReference type="Pfam" id="PF21941"/>
    </source>
</evidence>
<feature type="domain" description="ABC-three component systems C-terminal" evidence="1">
    <location>
        <begin position="177"/>
        <end position="314"/>
    </location>
</feature>
<evidence type="ECO:0000259" key="1">
    <source>
        <dbReference type="Pfam" id="PF20275"/>
    </source>
</evidence>
<dbReference type="NCBIfam" id="NF033859">
    <property type="entry name" value="SMEK_N"/>
    <property type="match status" value="1"/>
</dbReference>
<proteinExistence type="predicted"/>
<gene>
    <name evidence="3" type="ORF">CEG42_00985</name>
</gene>
<protein>
    <recommendedName>
        <fullName evidence="5">SMEK domain-containing protein</fullName>
    </recommendedName>
</protein>
<dbReference type="AlphaFoldDB" id="A0AAC9T396"/>
<reference evidence="3 4" key="1">
    <citation type="submission" date="2017-06" db="EMBL/GenBank/DDBJ databases">
        <title>Genome Sequencing and Comparative Genomics Analysis of Five Ureaplasma Urealyticums with Different Drug Resistance.</title>
        <authorList>
            <person name="Ma L."/>
            <person name="Jia T."/>
        </authorList>
    </citation>
    <scope>NUCLEOTIDE SEQUENCE [LARGE SCALE GENOMIC DNA]</scope>
    <source>
        <strain evidence="4">hebnu uu3</strain>
    </source>
</reference>
<dbReference type="Pfam" id="PF21941">
    <property type="entry name" value="SMEK_N"/>
    <property type="match status" value="1"/>
</dbReference>
<dbReference type="Proteomes" id="UP000197054">
    <property type="component" value="Chromosome"/>
</dbReference>
<dbReference type="EMBL" id="CP021991">
    <property type="protein sequence ID" value="ASD29817.1"/>
    <property type="molecule type" value="Genomic_DNA"/>
</dbReference>
<dbReference type="Pfam" id="PF20275">
    <property type="entry name" value="CTD10"/>
    <property type="match status" value="1"/>
</dbReference>
<dbReference type="InterPro" id="IPR046919">
    <property type="entry name" value="ABC-3C_CTD10"/>
</dbReference>
<accession>A0AAC9T396</accession>
<evidence type="ECO:0008006" key="5">
    <source>
        <dbReference type="Google" id="ProtNLM"/>
    </source>
</evidence>
<name>A0AAC9T396_UREPR</name>
<dbReference type="InterPro" id="IPR047740">
    <property type="entry name" value="SMEK_dom"/>
</dbReference>
<evidence type="ECO:0000313" key="3">
    <source>
        <dbReference type="EMBL" id="ASD29817.1"/>
    </source>
</evidence>
<sequence length="325" mass="38437">MKRENYFNYISEKISVLSTRIKLKSKLNLLDLNIHSENFFAQLCNIIFDLKFVNANTLQHNIEGIDLIDKENKVIAQVSSTCNKKKIEDSLNKNIYKDYRDYKYKFISIAIDAPKNMNNQIYNNPYSLEFEPKNDIWDSTKLLRKIKDMDLAKLRKLYEFVRNELGEDINLKKIDTNLAKIVKTLSEKNLSDVVDSPEINEFAIKEKMEFNNLIDVRNIIDDNKIYYTKLDTIYSEFDKQGQNKSFSVFKQIRRFYFEYKNKGLSSSEIFHKIIEKLISFVSESNNYQELSFEELSCCIDIIVVDAFIRCKIFENPKGYNYAITR</sequence>
<organism evidence="3 4">
    <name type="scientific">Ureaplasma parvum</name>
    <name type="common">Ureaplasma urealyticum biotype 1</name>
    <dbReference type="NCBI Taxonomy" id="134821"/>
    <lineage>
        <taxon>Bacteria</taxon>
        <taxon>Bacillati</taxon>
        <taxon>Mycoplasmatota</taxon>
        <taxon>Mycoplasmoidales</taxon>
        <taxon>Mycoplasmoidaceae</taxon>
        <taxon>Ureaplasma</taxon>
    </lineage>
</organism>
<feature type="domain" description="SMEK" evidence="2">
    <location>
        <begin position="9"/>
        <end position="147"/>
    </location>
</feature>